<dbReference type="Gene3D" id="3.10.50.40">
    <property type="match status" value="1"/>
</dbReference>
<dbReference type="InterPro" id="IPR046357">
    <property type="entry name" value="PPIase_dom_sf"/>
</dbReference>
<evidence type="ECO:0000256" key="8">
    <source>
        <dbReference type="ARBA" id="ARBA00031484"/>
    </source>
</evidence>
<evidence type="ECO:0000256" key="2">
    <source>
        <dbReference type="ARBA" id="ARBA00022729"/>
    </source>
</evidence>
<dbReference type="InterPro" id="IPR015391">
    <property type="entry name" value="SurA_N"/>
</dbReference>
<keyword evidence="4 9" id="KW-0697">Rotamase</keyword>
<dbReference type="InterPro" id="IPR027304">
    <property type="entry name" value="Trigger_fact/SurA_dom_sf"/>
</dbReference>
<dbReference type="Proteomes" id="UP001597296">
    <property type="component" value="Unassembled WGS sequence"/>
</dbReference>
<dbReference type="Gene3D" id="1.10.4030.10">
    <property type="entry name" value="Porin chaperone SurA, peptide-binding domain"/>
    <property type="match status" value="1"/>
</dbReference>
<proteinExistence type="predicted"/>
<dbReference type="RefSeq" id="WP_377315368.1">
    <property type="nucleotide sequence ID" value="NZ_JBHUIY010000010.1"/>
</dbReference>
<dbReference type="EMBL" id="JBHUIY010000010">
    <property type="protein sequence ID" value="MFD2233570.1"/>
    <property type="molecule type" value="Genomic_DNA"/>
</dbReference>
<dbReference type="GO" id="GO:0003755">
    <property type="term" value="F:peptidyl-prolyl cis-trans isomerase activity"/>
    <property type="evidence" value="ECO:0007669"/>
    <property type="project" value="UniProtKB-EC"/>
</dbReference>
<accession>A0ABW5C8C8</accession>
<evidence type="ECO:0000256" key="3">
    <source>
        <dbReference type="ARBA" id="ARBA00022764"/>
    </source>
</evidence>
<dbReference type="InterPro" id="IPR000297">
    <property type="entry name" value="PPIase_PpiC"/>
</dbReference>
<comment type="caution">
    <text evidence="12">The sequence shown here is derived from an EMBL/GenBank/DDBJ whole genome shotgun (WGS) entry which is preliminary data.</text>
</comment>
<dbReference type="PANTHER" id="PTHR47637">
    <property type="entry name" value="CHAPERONE SURA"/>
    <property type="match status" value="1"/>
</dbReference>
<feature type="domain" description="PpiC" evidence="11">
    <location>
        <begin position="171"/>
        <end position="269"/>
    </location>
</feature>
<reference evidence="13" key="1">
    <citation type="journal article" date="2019" name="Int. J. Syst. Evol. Microbiol.">
        <title>The Global Catalogue of Microorganisms (GCM) 10K type strain sequencing project: providing services to taxonomists for standard genome sequencing and annotation.</title>
        <authorList>
            <consortium name="The Broad Institute Genomics Platform"/>
            <consortium name="The Broad Institute Genome Sequencing Center for Infectious Disease"/>
            <person name="Wu L."/>
            <person name="Ma J."/>
        </authorList>
    </citation>
    <scope>NUCLEOTIDE SEQUENCE [LARGE SCALE GENOMIC DNA]</scope>
    <source>
        <strain evidence="13">KCTC 15012</strain>
    </source>
</reference>
<evidence type="ECO:0000256" key="4">
    <source>
        <dbReference type="ARBA" id="ARBA00023110"/>
    </source>
</evidence>
<dbReference type="InterPro" id="IPR050280">
    <property type="entry name" value="OMP_Chaperone_SurA"/>
</dbReference>
<organism evidence="12 13">
    <name type="scientific">Phaeospirillum tilakii</name>
    <dbReference type="NCBI Taxonomy" id="741673"/>
    <lineage>
        <taxon>Bacteria</taxon>
        <taxon>Pseudomonadati</taxon>
        <taxon>Pseudomonadota</taxon>
        <taxon>Alphaproteobacteria</taxon>
        <taxon>Rhodospirillales</taxon>
        <taxon>Rhodospirillaceae</taxon>
        <taxon>Phaeospirillum</taxon>
    </lineage>
</organism>
<protein>
    <recommendedName>
        <fullName evidence="1">Parvulin-like PPIase</fullName>
    </recommendedName>
    <alternativeName>
        <fullName evidence="7">Peptidyl-prolyl cis-trans isomerase plp</fullName>
    </alternativeName>
    <alternativeName>
        <fullName evidence="8">Rotamase plp</fullName>
    </alternativeName>
</protein>
<evidence type="ECO:0000256" key="10">
    <source>
        <dbReference type="SAM" id="SignalP"/>
    </source>
</evidence>
<evidence type="ECO:0000313" key="13">
    <source>
        <dbReference type="Proteomes" id="UP001597296"/>
    </source>
</evidence>
<keyword evidence="2 10" id="KW-0732">Signal</keyword>
<evidence type="ECO:0000313" key="12">
    <source>
        <dbReference type="EMBL" id="MFD2233570.1"/>
    </source>
</evidence>
<evidence type="ECO:0000256" key="7">
    <source>
        <dbReference type="ARBA" id="ARBA00030642"/>
    </source>
</evidence>
<dbReference type="SUPFAM" id="SSF54534">
    <property type="entry name" value="FKBP-like"/>
    <property type="match status" value="1"/>
</dbReference>
<gene>
    <name evidence="12" type="ORF">ACFSNB_07110</name>
</gene>
<name>A0ABW5C8C8_9PROT</name>
<dbReference type="PROSITE" id="PS50198">
    <property type="entry name" value="PPIC_PPIASE_2"/>
    <property type="match status" value="1"/>
</dbReference>
<dbReference type="PANTHER" id="PTHR47637:SF1">
    <property type="entry name" value="CHAPERONE SURA"/>
    <property type="match status" value="1"/>
</dbReference>
<dbReference type="SUPFAM" id="SSF109998">
    <property type="entry name" value="Triger factor/SurA peptide-binding domain-like"/>
    <property type="match status" value="1"/>
</dbReference>
<dbReference type="Pfam" id="PF00639">
    <property type="entry name" value="Rotamase"/>
    <property type="match status" value="1"/>
</dbReference>
<evidence type="ECO:0000256" key="5">
    <source>
        <dbReference type="ARBA" id="ARBA00023186"/>
    </source>
</evidence>
<keyword evidence="6 9" id="KW-0413">Isomerase</keyword>
<evidence type="ECO:0000256" key="1">
    <source>
        <dbReference type="ARBA" id="ARBA00018370"/>
    </source>
</evidence>
<sequence length="418" mass="45793">MKFAPMAVLFLAVALAALPSPGRAQEMDRIAAVVNDDIISLRDLEGRIKLALAVSNLPDTVENRRRLLPQVMRKLIDEHLQMQEARRVKLQVGAEDINRAIATIEKQNRMPPGGLLAQLARAGVDPSAVRDQVRADIAWLRVIGRLLQPTVRVGEEEITDRLETLRQQIGRPEYLLAEIELPFDTPAQEQEARHLGERLLDQLKSGAPFQALARQFSQSGSASNGGMLGWISEINLDEDWREPVAALQKGQVSPLIRTGSGYTILTLVNQRIAGVSGEPDAMSLYRLVFPTPTGKPPPQEQLIAKARDMTAAAKDCDAMEDIGGELNSPKSQRIDNVRPQALPPEVARAVDGLAIGKASAPVPGPDGISVYMVCSGGGNAGLPSRGQIRQQIEEERTELLARRHIRDLRRAAFVDFRL</sequence>
<keyword evidence="13" id="KW-1185">Reference proteome</keyword>
<evidence type="ECO:0000259" key="11">
    <source>
        <dbReference type="PROSITE" id="PS50198"/>
    </source>
</evidence>
<feature type="chain" id="PRO_5046244069" description="Parvulin-like PPIase" evidence="10">
    <location>
        <begin position="25"/>
        <end position="418"/>
    </location>
</feature>
<evidence type="ECO:0000256" key="6">
    <source>
        <dbReference type="ARBA" id="ARBA00023235"/>
    </source>
</evidence>
<keyword evidence="3" id="KW-0574">Periplasm</keyword>
<dbReference type="Pfam" id="PF09312">
    <property type="entry name" value="SurA_N"/>
    <property type="match status" value="1"/>
</dbReference>
<feature type="signal peptide" evidence="10">
    <location>
        <begin position="1"/>
        <end position="24"/>
    </location>
</feature>
<evidence type="ECO:0000256" key="9">
    <source>
        <dbReference type="PROSITE-ProRule" id="PRU00278"/>
    </source>
</evidence>
<keyword evidence="5" id="KW-0143">Chaperone</keyword>